<dbReference type="Proteomes" id="UP000183642">
    <property type="component" value="Unassembled WGS sequence"/>
</dbReference>
<keyword evidence="6 9" id="KW-0472">Membrane</keyword>
<evidence type="ECO:0000256" key="7">
    <source>
        <dbReference type="RuleBase" id="RU000320"/>
    </source>
</evidence>
<evidence type="ECO:0000313" key="11">
    <source>
        <dbReference type="EMBL" id="SFO47249.1"/>
    </source>
</evidence>
<feature type="transmembrane region" description="Helical" evidence="9">
    <location>
        <begin position="474"/>
        <end position="493"/>
    </location>
</feature>
<dbReference type="AlphaFoldDB" id="A0A1I5HGF2"/>
<dbReference type="GO" id="GO:0005886">
    <property type="term" value="C:plasma membrane"/>
    <property type="evidence" value="ECO:0007669"/>
    <property type="project" value="UniProtKB-SubCell"/>
</dbReference>
<dbReference type="NCBIfam" id="NF006238">
    <property type="entry name" value="PRK08375.1-4"/>
    <property type="match status" value="1"/>
</dbReference>
<dbReference type="EMBL" id="FOWE01000009">
    <property type="protein sequence ID" value="SFO47249.1"/>
    <property type="molecule type" value="Genomic_DNA"/>
</dbReference>
<feature type="transmembrane region" description="Helical" evidence="9">
    <location>
        <begin position="135"/>
        <end position="154"/>
    </location>
</feature>
<evidence type="ECO:0000256" key="2">
    <source>
        <dbReference type="ARBA" id="ARBA00005346"/>
    </source>
</evidence>
<organism evidence="11 12">
    <name type="scientific">Geodermatophilus obscurus</name>
    <dbReference type="NCBI Taxonomy" id="1861"/>
    <lineage>
        <taxon>Bacteria</taxon>
        <taxon>Bacillati</taxon>
        <taxon>Actinomycetota</taxon>
        <taxon>Actinomycetes</taxon>
        <taxon>Geodermatophilales</taxon>
        <taxon>Geodermatophilaceae</taxon>
        <taxon>Geodermatophilus</taxon>
    </lineage>
</organism>
<dbReference type="PRINTS" id="PR01437">
    <property type="entry name" value="NUOXDRDTASE4"/>
</dbReference>
<comment type="similarity">
    <text evidence="2">Belongs to the CPA3 antiporters (TC 2.A.63) subunit D family.</text>
</comment>
<feature type="transmembrane region" description="Helical" evidence="9">
    <location>
        <begin position="206"/>
        <end position="225"/>
    </location>
</feature>
<dbReference type="InterPro" id="IPR050586">
    <property type="entry name" value="CPA3_Na-H_Antiporter_D"/>
</dbReference>
<evidence type="ECO:0000256" key="9">
    <source>
        <dbReference type="SAM" id="Phobius"/>
    </source>
</evidence>
<name>A0A1I5HGF2_9ACTN</name>
<reference evidence="12" key="1">
    <citation type="submission" date="2016-10" db="EMBL/GenBank/DDBJ databases">
        <authorList>
            <person name="Varghese N."/>
            <person name="Submissions S."/>
        </authorList>
    </citation>
    <scope>NUCLEOTIDE SEQUENCE [LARGE SCALE GENOMIC DNA]</scope>
    <source>
        <strain evidence="12">DSM 43161</strain>
    </source>
</reference>
<dbReference type="Pfam" id="PF00361">
    <property type="entry name" value="Proton_antipo_M"/>
    <property type="match status" value="1"/>
</dbReference>
<sequence length="520" mass="52526">MSGGLLALPVVAPLAAAGLLVLLGSRRAGTSPFLRRAVGTVVSSGVVVVGAVLLVATTDGRRPVLRLGDWPPGIAITLVADVLSALLLTVTAVLVTASLAFAAATREDEETPFFVPAALVLSAGVYGALLTADLFNLFVFVEVMLVPSYVLLAAGGGRQRLAASRLYVTVNLLASTVFLAGVGLVYGVTGTVDLGRLAGVAAEVPAAAAAGAVILLAMAVKAAVVPLHSWLPGTYSVTGPAVTVLFSGLLTKVGLYALVRVYAVVFDGDPRFLWLLLAAALLTMVVGVLGAVGEKAVRPVLTFHMVSQVGYVLLGLALFTQAGLAAAVFFLVQYVLAKAALLMVAGAVEVGYGTGGLDRLGGLARREPALAAAFAVSALALVGIPPLSGFVAKLGLTTAAVAEEQYLAAAAVVGVSLLTLTSMLKMWNAAFWQAAPEEDRDDQGRHDADPRGPGPHEDAGGTAATGVRTRLRPALTVPALLLAASAVVLGVWAGPLLVAADAAAAGLVDTAVYVAAVTGP</sequence>
<keyword evidence="4 7" id="KW-0812">Transmembrane</keyword>
<feature type="transmembrane region" description="Helical" evidence="9">
    <location>
        <begin position="6"/>
        <end position="25"/>
    </location>
</feature>
<protein>
    <submittedName>
        <fullName evidence="11">Multisubunit sodium/proton antiporter, MrpD subunit (TC 2.A.63.1)</fullName>
    </submittedName>
</protein>
<evidence type="ECO:0000256" key="4">
    <source>
        <dbReference type="ARBA" id="ARBA00022692"/>
    </source>
</evidence>
<evidence type="ECO:0000256" key="3">
    <source>
        <dbReference type="ARBA" id="ARBA00022475"/>
    </source>
</evidence>
<feature type="transmembrane region" description="Helical" evidence="9">
    <location>
        <begin position="37"/>
        <end position="56"/>
    </location>
</feature>
<dbReference type="RefSeq" id="WP_075014981.1">
    <property type="nucleotide sequence ID" value="NZ_FOWE01000009.1"/>
</dbReference>
<dbReference type="InterPro" id="IPR003918">
    <property type="entry name" value="NADH_UbQ_OxRdtase"/>
</dbReference>
<feature type="region of interest" description="Disordered" evidence="8">
    <location>
        <begin position="437"/>
        <end position="465"/>
    </location>
</feature>
<dbReference type="GO" id="GO:0042773">
    <property type="term" value="P:ATP synthesis coupled electron transport"/>
    <property type="evidence" value="ECO:0007669"/>
    <property type="project" value="InterPro"/>
</dbReference>
<evidence type="ECO:0000256" key="5">
    <source>
        <dbReference type="ARBA" id="ARBA00022989"/>
    </source>
</evidence>
<dbReference type="OrthoDB" id="9768329at2"/>
<gene>
    <name evidence="11" type="ORF">SAMN05660359_03694</name>
</gene>
<proteinExistence type="inferred from homology"/>
<accession>A0A1I5HGF2</accession>
<feature type="compositionally biased region" description="Basic and acidic residues" evidence="8">
    <location>
        <begin position="442"/>
        <end position="459"/>
    </location>
</feature>
<feature type="transmembrane region" description="Helical" evidence="9">
    <location>
        <begin position="369"/>
        <end position="386"/>
    </location>
</feature>
<evidence type="ECO:0000256" key="1">
    <source>
        <dbReference type="ARBA" id="ARBA00004651"/>
    </source>
</evidence>
<feature type="transmembrane region" description="Helical" evidence="9">
    <location>
        <begin position="271"/>
        <end position="292"/>
    </location>
</feature>
<feature type="transmembrane region" description="Helical" evidence="9">
    <location>
        <begin position="312"/>
        <end position="333"/>
    </location>
</feature>
<evidence type="ECO:0000256" key="8">
    <source>
        <dbReference type="SAM" id="MobiDB-lite"/>
    </source>
</evidence>
<keyword evidence="5 9" id="KW-1133">Transmembrane helix</keyword>
<comment type="subcellular location">
    <subcellularLocation>
        <location evidence="1">Cell membrane</location>
        <topology evidence="1">Multi-pass membrane protein</topology>
    </subcellularLocation>
    <subcellularLocation>
        <location evidence="7">Membrane</location>
        <topology evidence="7">Multi-pass membrane protein</topology>
    </subcellularLocation>
</comment>
<keyword evidence="3" id="KW-1003">Cell membrane</keyword>
<feature type="transmembrane region" description="Helical" evidence="9">
    <location>
        <begin position="166"/>
        <end position="186"/>
    </location>
</feature>
<feature type="transmembrane region" description="Helical" evidence="9">
    <location>
        <begin position="237"/>
        <end position="259"/>
    </location>
</feature>
<feature type="transmembrane region" description="Helical" evidence="9">
    <location>
        <begin position="76"/>
        <end position="101"/>
    </location>
</feature>
<dbReference type="PANTHER" id="PTHR42703:SF1">
    <property type="entry name" value="NA(+)_H(+) ANTIPORTER SUBUNIT D1"/>
    <property type="match status" value="1"/>
</dbReference>
<keyword evidence="12" id="KW-1185">Reference proteome</keyword>
<feature type="domain" description="NADH:quinone oxidoreductase/Mrp antiporter transmembrane" evidence="10">
    <location>
        <begin position="133"/>
        <end position="419"/>
    </location>
</feature>
<dbReference type="PANTHER" id="PTHR42703">
    <property type="entry name" value="NADH DEHYDROGENASE"/>
    <property type="match status" value="1"/>
</dbReference>
<feature type="transmembrane region" description="Helical" evidence="9">
    <location>
        <begin position="406"/>
        <end position="424"/>
    </location>
</feature>
<evidence type="ECO:0000256" key="6">
    <source>
        <dbReference type="ARBA" id="ARBA00023136"/>
    </source>
</evidence>
<evidence type="ECO:0000313" key="12">
    <source>
        <dbReference type="Proteomes" id="UP000183642"/>
    </source>
</evidence>
<dbReference type="InterPro" id="IPR001750">
    <property type="entry name" value="ND/Mrp_TM"/>
</dbReference>
<evidence type="ECO:0000259" key="10">
    <source>
        <dbReference type="Pfam" id="PF00361"/>
    </source>
</evidence>
<dbReference type="GO" id="GO:0008137">
    <property type="term" value="F:NADH dehydrogenase (ubiquinone) activity"/>
    <property type="evidence" value="ECO:0007669"/>
    <property type="project" value="InterPro"/>
</dbReference>